<dbReference type="EMBL" id="FNFC01000001">
    <property type="protein sequence ID" value="SDJ21102.1"/>
    <property type="molecule type" value="Genomic_DNA"/>
</dbReference>
<feature type="transmembrane region" description="Helical" evidence="1">
    <location>
        <begin position="181"/>
        <end position="202"/>
    </location>
</feature>
<protein>
    <submittedName>
        <fullName evidence="3">Putative sensor</fullName>
    </submittedName>
</protein>
<accession>A0A1G8RVV2</accession>
<reference evidence="3 4" key="1">
    <citation type="submission" date="2016-10" db="EMBL/GenBank/DDBJ databases">
        <authorList>
            <person name="de Groot N.N."/>
        </authorList>
    </citation>
    <scope>NUCLEOTIDE SEQUENCE [LARGE SCALE GENOMIC DNA]</scope>
    <source>
        <strain evidence="3 4">IBRC-M10015</strain>
    </source>
</reference>
<dbReference type="AlphaFoldDB" id="A0A1G8RVV2"/>
<keyword evidence="4" id="KW-1185">Reference proteome</keyword>
<keyword evidence="1" id="KW-0812">Transmembrane</keyword>
<dbReference type="OrthoDB" id="253413at2157"/>
<gene>
    <name evidence="3" type="ORF">SAMN05216226_101150</name>
</gene>
<proteinExistence type="predicted"/>
<evidence type="ECO:0000259" key="2">
    <source>
        <dbReference type="Pfam" id="PF13796"/>
    </source>
</evidence>
<evidence type="ECO:0000313" key="4">
    <source>
        <dbReference type="Proteomes" id="UP000198856"/>
    </source>
</evidence>
<dbReference type="InterPro" id="IPR025828">
    <property type="entry name" value="Put_sensor_dom"/>
</dbReference>
<feature type="transmembrane region" description="Helical" evidence="1">
    <location>
        <begin position="31"/>
        <end position="50"/>
    </location>
</feature>
<dbReference type="Pfam" id="PF13796">
    <property type="entry name" value="Sensor"/>
    <property type="match status" value="1"/>
</dbReference>
<feature type="transmembrane region" description="Helical" evidence="1">
    <location>
        <begin position="56"/>
        <end position="79"/>
    </location>
</feature>
<dbReference type="STRING" id="890420.SAMN05216226_101150"/>
<keyword evidence="1" id="KW-1133">Transmembrane helix</keyword>
<keyword evidence="1" id="KW-0472">Membrane</keyword>
<feature type="domain" description="Putative sensor" evidence="2">
    <location>
        <begin position="33"/>
        <end position="213"/>
    </location>
</feature>
<organism evidence="3 4">
    <name type="scientific">Halovenus aranensis</name>
    <dbReference type="NCBI Taxonomy" id="890420"/>
    <lineage>
        <taxon>Archaea</taxon>
        <taxon>Methanobacteriati</taxon>
        <taxon>Methanobacteriota</taxon>
        <taxon>Stenosarchaea group</taxon>
        <taxon>Halobacteria</taxon>
        <taxon>Halobacteriales</taxon>
        <taxon>Haloarculaceae</taxon>
        <taxon>Halovenus</taxon>
    </lineage>
</organism>
<evidence type="ECO:0000313" key="3">
    <source>
        <dbReference type="EMBL" id="SDJ21102.1"/>
    </source>
</evidence>
<dbReference type="Proteomes" id="UP000198856">
    <property type="component" value="Unassembled WGS sequence"/>
</dbReference>
<evidence type="ECO:0000256" key="1">
    <source>
        <dbReference type="SAM" id="Phobius"/>
    </source>
</evidence>
<sequence length="227" mass="23771">MSQSISSNTSDGSVLGDVFGVVVDTQSYKNLAYLLLAFPLGLFYFVFLSVGLSLGIGLSVLFVGLFILFATVSGLRVVAAFERTLANSLLDVDIASPDDVRPQGDGLVATGKAYLRAPSTWRGLGFVFLKFWVGILSFVLLVSSLGIAVELILAPVSDVAIEVQIGDWQPASSIETPVEQAAGVLAGAALALVSLHILNAFARVNAQIAAALLGADSPDGRGEQTRR</sequence>
<name>A0A1G8RVV2_9EURY</name>
<dbReference type="RefSeq" id="WP_092698415.1">
    <property type="nucleotide sequence ID" value="NZ_FNFC01000001.1"/>
</dbReference>
<feature type="transmembrane region" description="Helical" evidence="1">
    <location>
        <begin position="124"/>
        <end position="149"/>
    </location>
</feature>